<protein>
    <submittedName>
        <fullName evidence="2">Uncharacterized protein</fullName>
    </submittedName>
</protein>
<dbReference type="Proteomes" id="UP000054383">
    <property type="component" value="Unassembled WGS sequence"/>
</dbReference>
<dbReference type="EMBL" id="CVMT01000002">
    <property type="protein sequence ID" value="CRG86048.1"/>
    <property type="molecule type" value="Genomic_DNA"/>
</dbReference>
<dbReference type="OMA" id="DSDWDRS"/>
<feature type="region of interest" description="Disordered" evidence="1">
    <location>
        <begin position="1"/>
        <end position="103"/>
    </location>
</feature>
<sequence length="581" mass="64115">MSQTVSIVVPNSPRVGSGTYPGGMNMSQPNSYLQRDTTSSSQALSSSEPTFTALPVHPSREPTRLPSAPTQRPGPYRGAISHHPQVSVSSHISHESFSHRRRGSTLKTVMRKIFGKKRQSILEGDETDEDPSVLRTERCNNITGGPDALSIAKARSRNSNTSPSALANQKRSLAVSRLSSASSDLFAQDNKSEIPYTVRRRATLPSLVLSDDEGNTKERTLSIVSPVSTRPISAMSTVSAFTDRRDNGDTQSLDTRRAHRRSRSADDLQALIRRHRMSPIQWRRRSKETKDWRTSVLEPYDQDTADNCHDTTDTPDNEVDPPRDNKTPCADEEDATPSNEVESPPFQAQSLMANIADPDASVDQRLTTIEVKLMDLEFAIAKMQGFGSDGLNKTAENTPEKAKLTTQNIAAYRDQLCTASETSSESSASFGGNARPISTSTLRPSMALSQPPPWQTESPSNLHSISIEQYSALVTLVRREQTARKALESQVALLQEEMQSLRRSSGLPASPPGTLYPIPSPDSDDGRYRRRRTMSSPRKTSETSAETRNSESRRRDSPYRRSRSNTGRRTPSSRTTAANMI</sequence>
<dbReference type="OrthoDB" id="5428925at2759"/>
<feature type="compositionally biased region" description="Basic and acidic residues" evidence="1">
    <location>
        <begin position="548"/>
        <end position="559"/>
    </location>
</feature>
<proteinExistence type="predicted"/>
<reference evidence="2 3" key="1">
    <citation type="submission" date="2015-04" db="EMBL/GenBank/DDBJ databases">
        <authorList>
            <person name="Syromyatnikov M.Y."/>
            <person name="Popov V.N."/>
        </authorList>
    </citation>
    <scope>NUCLEOTIDE SEQUENCE [LARGE SCALE GENOMIC DNA]</scope>
    <source>
        <strain evidence="2">WF-38-12</strain>
    </source>
</reference>
<name>A0A0U1LRP8_TALIS</name>
<feature type="compositionally biased region" description="Polar residues" evidence="1">
    <location>
        <begin position="25"/>
        <end position="38"/>
    </location>
</feature>
<evidence type="ECO:0000313" key="3">
    <source>
        <dbReference type="Proteomes" id="UP000054383"/>
    </source>
</evidence>
<evidence type="ECO:0000313" key="2">
    <source>
        <dbReference type="EMBL" id="CRG86048.1"/>
    </source>
</evidence>
<evidence type="ECO:0000256" key="1">
    <source>
        <dbReference type="SAM" id="MobiDB-lite"/>
    </source>
</evidence>
<organism evidence="2 3">
    <name type="scientific">Talaromyces islandicus</name>
    <name type="common">Penicillium islandicum</name>
    <dbReference type="NCBI Taxonomy" id="28573"/>
    <lineage>
        <taxon>Eukaryota</taxon>
        <taxon>Fungi</taxon>
        <taxon>Dikarya</taxon>
        <taxon>Ascomycota</taxon>
        <taxon>Pezizomycotina</taxon>
        <taxon>Eurotiomycetes</taxon>
        <taxon>Eurotiomycetidae</taxon>
        <taxon>Eurotiales</taxon>
        <taxon>Trichocomaceae</taxon>
        <taxon>Talaromyces</taxon>
        <taxon>Talaromyces sect. Islandici</taxon>
    </lineage>
</organism>
<feature type="region of interest" description="Disordered" evidence="1">
    <location>
        <begin position="502"/>
        <end position="581"/>
    </location>
</feature>
<dbReference type="AlphaFoldDB" id="A0A0U1LRP8"/>
<feature type="region of interest" description="Disordered" evidence="1">
    <location>
        <begin position="422"/>
        <end position="460"/>
    </location>
</feature>
<gene>
    <name evidence="2" type="ORF">PISL3812_03051</name>
</gene>
<feature type="region of interest" description="Disordered" evidence="1">
    <location>
        <begin position="282"/>
        <end position="344"/>
    </location>
</feature>
<feature type="compositionally biased region" description="Polar residues" evidence="1">
    <location>
        <begin position="565"/>
        <end position="581"/>
    </location>
</feature>
<accession>A0A0U1LRP8</accession>
<feature type="region of interest" description="Disordered" evidence="1">
    <location>
        <begin position="237"/>
        <end position="268"/>
    </location>
</feature>
<keyword evidence="3" id="KW-1185">Reference proteome</keyword>
<dbReference type="STRING" id="28573.A0A0U1LRP8"/>